<keyword evidence="1" id="KW-0812">Transmembrane</keyword>
<feature type="transmembrane region" description="Helical" evidence="1">
    <location>
        <begin position="78"/>
        <end position="99"/>
    </location>
</feature>
<dbReference type="EMBL" id="KQ423809">
    <property type="protein sequence ID" value="KOF72148.1"/>
    <property type="molecule type" value="Genomic_DNA"/>
</dbReference>
<name>A0A0L8G5K5_OCTBM</name>
<dbReference type="AlphaFoldDB" id="A0A0L8G5K5"/>
<proteinExistence type="predicted"/>
<protein>
    <submittedName>
        <fullName evidence="2">Uncharacterized protein</fullName>
    </submittedName>
</protein>
<keyword evidence="1" id="KW-1133">Transmembrane helix</keyword>
<evidence type="ECO:0000313" key="2">
    <source>
        <dbReference type="EMBL" id="KOF72148.1"/>
    </source>
</evidence>
<accession>A0A0L8G5K5</accession>
<reference evidence="2" key="1">
    <citation type="submission" date="2015-07" db="EMBL/GenBank/DDBJ databases">
        <title>MeaNS - Measles Nucleotide Surveillance Program.</title>
        <authorList>
            <person name="Tran T."/>
            <person name="Druce J."/>
        </authorList>
    </citation>
    <scope>NUCLEOTIDE SEQUENCE</scope>
    <source>
        <strain evidence="2">UCB-OBI-ISO-001</strain>
        <tissue evidence="2">Gonad</tissue>
    </source>
</reference>
<sequence>MRTLYLSYTGKLFPFNQSRPSFLFKYPFSFFSAPLTPSCSSLSIYLSIYLLTPLFVYFPVFSFYITAPLPFLCSSSSFLPLFSPLTPTFFLAPLSLFYVPSLLFPFPSLCLYFQLTPLSSTHQQFFSLFPTRSFSFPSLYPAPFYFSTFLS</sequence>
<gene>
    <name evidence="2" type="ORF">OCBIM_22039956mg</name>
</gene>
<feature type="transmembrane region" description="Helical" evidence="1">
    <location>
        <begin position="44"/>
        <end position="66"/>
    </location>
</feature>
<keyword evidence="1" id="KW-0472">Membrane</keyword>
<evidence type="ECO:0000256" key="1">
    <source>
        <dbReference type="SAM" id="Phobius"/>
    </source>
</evidence>
<organism evidence="2">
    <name type="scientific">Octopus bimaculoides</name>
    <name type="common">California two-spotted octopus</name>
    <dbReference type="NCBI Taxonomy" id="37653"/>
    <lineage>
        <taxon>Eukaryota</taxon>
        <taxon>Metazoa</taxon>
        <taxon>Spiralia</taxon>
        <taxon>Lophotrochozoa</taxon>
        <taxon>Mollusca</taxon>
        <taxon>Cephalopoda</taxon>
        <taxon>Coleoidea</taxon>
        <taxon>Octopodiformes</taxon>
        <taxon>Octopoda</taxon>
        <taxon>Incirrata</taxon>
        <taxon>Octopodidae</taxon>
        <taxon>Octopus</taxon>
    </lineage>
</organism>